<dbReference type="EMBL" id="SIRS01000006">
    <property type="protein sequence ID" value="TBN13906.1"/>
    <property type="molecule type" value="Genomic_DNA"/>
</dbReference>
<dbReference type="PANTHER" id="PTHR43221">
    <property type="entry name" value="PROTEASE HTPX"/>
    <property type="match status" value="1"/>
</dbReference>
<evidence type="ECO:0000313" key="14">
    <source>
        <dbReference type="Proteomes" id="UP000292372"/>
    </source>
</evidence>
<evidence type="ECO:0000256" key="9">
    <source>
        <dbReference type="ARBA" id="ARBA00023049"/>
    </source>
</evidence>
<dbReference type="CDD" id="cd07328">
    <property type="entry name" value="M48_Ste24p_like"/>
    <property type="match status" value="1"/>
</dbReference>
<feature type="transmembrane region" description="Helical" evidence="11">
    <location>
        <begin position="69"/>
        <end position="91"/>
    </location>
</feature>
<dbReference type="RefSeq" id="WP_130938090.1">
    <property type="nucleotide sequence ID" value="NZ_BMEE01000005.1"/>
</dbReference>
<keyword evidence="2" id="KW-1003">Cell membrane</keyword>
<feature type="transmembrane region" description="Helical" evidence="11">
    <location>
        <begin position="228"/>
        <end position="251"/>
    </location>
</feature>
<keyword evidence="5" id="KW-0479">Metal-binding</keyword>
<reference evidence="13 14" key="1">
    <citation type="journal article" date="2015" name="Int. J. Syst. Evol. Microbiol.">
        <title>Hyunsoonleella pacifica sp. nov., isolated from seawater of South Pacific Gyre.</title>
        <authorList>
            <person name="Gao X."/>
            <person name="Zhang Z."/>
            <person name="Dai X."/>
            <person name="Zhang X.H."/>
        </authorList>
    </citation>
    <scope>NUCLEOTIDE SEQUENCE [LARGE SCALE GENOMIC DNA]</scope>
    <source>
        <strain evidence="13 14">SW033</strain>
    </source>
</reference>
<evidence type="ECO:0000256" key="11">
    <source>
        <dbReference type="SAM" id="Phobius"/>
    </source>
</evidence>
<keyword evidence="10 11" id="KW-0472">Membrane</keyword>
<sequence length="700" mass="80786">MAEVLYPKSPTDVPKNITSLPSSYQLRAFLAVLAILLFFILYAALVTALGYLVYYAIIYDMGRVNKLTILMKIGAIAGSMMLFVFTLKFIFKLKNNKPNNRIKLKKQDYPKLWEFVNKICEETGAPKPKNIYVDPDVNAYVAYSNMWLSLFLPVRKELTIGMGLVDCLNFSEFKAVVAHEFGHFAQRSMKIGSYIISANTIIHDMIFSRDKWDDLLDQWRASDIRLSAAAWAITPIIWIIRQILNLFYQFLNIMHSSLSREMEFNADKVAISTSGSDSIISALWKLESGYTHWNDTMNHAYLASQKKLYTENLYNHNALAIEKNLPQQETLLNNLPTDSRGGKTFFSSSEHSKVNMYASHPPNDKRQDNAKTPFIKCEIDERTPWLLFDKQEHLQKEMTKLIYDVYFNKKDMVFSEADTFDTFIATENQGKTLLEDYDNTFENRYLQIPEEQELKEKSILIETSTTYLKQLKTKLKDLMQPVRDIEALMTKASNISQGTTKETSFSFHNKTFKKKNLQEGYNLLITEREKLFNESFKDWDSSFCTLHYALAKKASKTDTLINLYKQHTLLSNIYRNCIQTKSTIYSELNRLQNNEEVTHAVINSFKHRINDLFDNLNEDLAKLDHINFVKLPNIDTVDELKEVIIAGGSFEKGSGDIFENGAFNKMMTNLENATVHCQRIDQKSVGVILAFHNELQDNLD</sequence>
<gene>
    <name evidence="13" type="ORF">EYD46_15575</name>
</gene>
<name>A0A4Q9FKK9_9FLAO</name>
<organism evidence="13 14">
    <name type="scientific">Hyunsoonleella pacifica</name>
    <dbReference type="NCBI Taxonomy" id="1080224"/>
    <lineage>
        <taxon>Bacteria</taxon>
        <taxon>Pseudomonadati</taxon>
        <taxon>Bacteroidota</taxon>
        <taxon>Flavobacteriia</taxon>
        <taxon>Flavobacteriales</taxon>
        <taxon>Flavobacteriaceae</taxon>
    </lineage>
</organism>
<feature type="transmembrane region" description="Helical" evidence="11">
    <location>
        <begin position="28"/>
        <end position="57"/>
    </location>
</feature>
<dbReference type="GO" id="GO:0006508">
    <property type="term" value="P:proteolysis"/>
    <property type="evidence" value="ECO:0007669"/>
    <property type="project" value="UniProtKB-KW"/>
</dbReference>
<evidence type="ECO:0000256" key="7">
    <source>
        <dbReference type="ARBA" id="ARBA00022833"/>
    </source>
</evidence>
<evidence type="ECO:0000256" key="6">
    <source>
        <dbReference type="ARBA" id="ARBA00022801"/>
    </source>
</evidence>
<dbReference type="AlphaFoldDB" id="A0A4Q9FKK9"/>
<keyword evidence="9" id="KW-0482">Metalloprotease</keyword>
<dbReference type="GO" id="GO:0046872">
    <property type="term" value="F:metal ion binding"/>
    <property type="evidence" value="ECO:0007669"/>
    <property type="project" value="UniProtKB-KW"/>
</dbReference>
<proteinExistence type="predicted"/>
<evidence type="ECO:0000256" key="2">
    <source>
        <dbReference type="ARBA" id="ARBA00022475"/>
    </source>
</evidence>
<evidence type="ECO:0000256" key="10">
    <source>
        <dbReference type="ARBA" id="ARBA00023136"/>
    </source>
</evidence>
<comment type="caution">
    <text evidence="13">The sequence shown here is derived from an EMBL/GenBank/DDBJ whole genome shotgun (WGS) entry which is preliminary data.</text>
</comment>
<evidence type="ECO:0000256" key="5">
    <source>
        <dbReference type="ARBA" id="ARBA00022723"/>
    </source>
</evidence>
<keyword evidence="14" id="KW-1185">Reference proteome</keyword>
<evidence type="ECO:0000313" key="13">
    <source>
        <dbReference type="EMBL" id="TBN13906.1"/>
    </source>
</evidence>
<evidence type="ECO:0000256" key="4">
    <source>
        <dbReference type="ARBA" id="ARBA00022692"/>
    </source>
</evidence>
<protein>
    <recommendedName>
        <fullName evidence="12">Peptidase M48 domain-containing protein</fullName>
    </recommendedName>
</protein>
<keyword evidence="4 11" id="KW-0812">Transmembrane</keyword>
<dbReference type="Gene3D" id="3.30.2010.10">
    <property type="entry name" value="Metalloproteases ('zincins'), catalytic domain"/>
    <property type="match status" value="1"/>
</dbReference>
<dbReference type="OrthoDB" id="9789270at2"/>
<dbReference type="Pfam" id="PF01435">
    <property type="entry name" value="Peptidase_M48"/>
    <property type="match status" value="1"/>
</dbReference>
<keyword evidence="8 11" id="KW-1133">Transmembrane helix</keyword>
<dbReference type="InterPro" id="IPR050083">
    <property type="entry name" value="HtpX_protease"/>
</dbReference>
<keyword evidence="6" id="KW-0378">Hydrolase</keyword>
<feature type="domain" description="Peptidase M48" evidence="12">
    <location>
        <begin position="111"/>
        <end position="370"/>
    </location>
</feature>
<dbReference type="InterPro" id="IPR001915">
    <property type="entry name" value="Peptidase_M48"/>
</dbReference>
<evidence type="ECO:0000256" key="8">
    <source>
        <dbReference type="ARBA" id="ARBA00022989"/>
    </source>
</evidence>
<dbReference type="GO" id="GO:0004222">
    <property type="term" value="F:metalloendopeptidase activity"/>
    <property type="evidence" value="ECO:0007669"/>
    <property type="project" value="InterPro"/>
</dbReference>
<evidence type="ECO:0000256" key="3">
    <source>
        <dbReference type="ARBA" id="ARBA00022670"/>
    </source>
</evidence>
<comment type="cofactor">
    <cofactor evidence="1">
        <name>Zn(2+)</name>
        <dbReference type="ChEBI" id="CHEBI:29105"/>
    </cofactor>
</comment>
<accession>A0A4Q9FKK9</accession>
<evidence type="ECO:0000256" key="1">
    <source>
        <dbReference type="ARBA" id="ARBA00001947"/>
    </source>
</evidence>
<dbReference type="Proteomes" id="UP000292372">
    <property type="component" value="Unassembled WGS sequence"/>
</dbReference>
<evidence type="ECO:0000259" key="12">
    <source>
        <dbReference type="Pfam" id="PF01435"/>
    </source>
</evidence>
<keyword evidence="7" id="KW-0862">Zinc</keyword>
<dbReference type="PANTHER" id="PTHR43221:SF2">
    <property type="entry name" value="PROTEASE HTPX HOMOLOG"/>
    <property type="match status" value="1"/>
</dbReference>
<keyword evidence="3" id="KW-0645">Protease</keyword>